<evidence type="ECO:0000313" key="1">
    <source>
        <dbReference type="EMBL" id="RAZ77248.1"/>
    </source>
</evidence>
<proteinExistence type="predicted"/>
<keyword evidence="2" id="KW-1185">Reference proteome</keyword>
<dbReference type="Proteomes" id="UP000251956">
    <property type="component" value="Unassembled WGS sequence"/>
</dbReference>
<name>A0A330H3D5_9HYPH</name>
<organism evidence="1 2">
    <name type="scientific">Mesorhizobium atlanticum</name>
    <dbReference type="NCBI Taxonomy" id="2233532"/>
    <lineage>
        <taxon>Bacteria</taxon>
        <taxon>Pseudomonadati</taxon>
        <taxon>Pseudomonadota</taxon>
        <taxon>Alphaproteobacteria</taxon>
        <taxon>Hyphomicrobiales</taxon>
        <taxon>Phyllobacteriaceae</taxon>
        <taxon>Mesorhizobium</taxon>
    </lineage>
</organism>
<dbReference type="AlphaFoldDB" id="A0A330H3D5"/>
<dbReference type="EMBL" id="QMBQ01000003">
    <property type="protein sequence ID" value="RAZ77248.1"/>
    <property type="molecule type" value="Genomic_DNA"/>
</dbReference>
<reference evidence="1 2" key="2">
    <citation type="submission" date="2018-07" db="EMBL/GenBank/DDBJ databases">
        <title>Diversity of Mesorhizobium strains in Brazil.</title>
        <authorList>
            <person name="Helene L.C.F."/>
            <person name="Dall'Agnol R."/>
            <person name="Delamuta J.R.M."/>
            <person name="Hungria M."/>
        </authorList>
    </citation>
    <scope>NUCLEOTIDE SEQUENCE [LARGE SCALE GENOMIC DNA]</scope>
    <source>
        <strain evidence="1 2">CNPSo 3140</strain>
    </source>
</reference>
<comment type="caution">
    <text evidence="1">The sequence shown here is derived from an EMBL/GenBank/DDBJ whole genome shotgun (WGS) entry which is preliminary data.</text>
</comment>
<reference evidence="2" key="1">
    <citation type="submission" date="2018-06" db="EMBL/GenBank/DDBJ databases">
        <authorList>
            <person name="Helene L.C."/>
            <person name="Dall'Agnol R."/>
            <person name="Delamuta J.R."/>
            <person name="Hungria M."/>
        </authorList>
    </citation>
    <scope>NUCLEOTIDE SEQUENCE [LARGE SCALE GENOMIC DNA]</scope>
    <source>
        <strain evidence="2">CNPSo 3140</strain>
    </source>
</reference>
<protein>
    <submittedName>
        <fullName evidence="1">Uncharacterized protein</fullName>
    </submittedName>
</protein>
<sequence>MRWPLFVIALIIGLILWDRFENDGTYTAEVERSFRNASLDMPGGGGWKPPAITVNRDAFKP</sequence>
<accession>A0A330H3D5</accession>
<gene>
    <name evidence="1" type="ORF">DPM35_12245</name>
</gene>
<evidence type="ECO:0000313" key="2">
    <source>
        <dbReference type="Proteomes" id="UP000251956"/>
    </source>
</evidence>